<dbReference type="InterPro" id="IPR025591">
    <property type="entry name" value="RloB"/>
</dbReference>
<dbReference type="Pfam" id="PF13707">
    <property type="entry name" value="RloB"/>
    <property type="match status" value="1"/>
</dbReference>
<name>A0A1X7HPS7_9BACL</name>
<accession>A0A1X7HPS7</accession>
<proteinExistence type="predicted"/>
<protein>
    <submittedName>
        <fullName evidence="1">RloB-like protein</fullName>
    </submittedName>
</protein>
<keyword evidence="2" id="KW-1185">Reference proteome</keyword>
<dbReference type="AlphaFoldDB" id="A0A1X7HPS7"/>
<dbReference type="EMBL" id="LT840184">
    <property type="protein sequence ID" value="SMF90492.1"/>
    <property type="molecule type" value="Genomic_DNA"/>
</dbReference>
<reference evidence="2" key="1">
    <citation type="submission" date="2017-04" db="EMBL/GenBank/DDBJ databases">
        <authorList>
            <person name="Varghese N."/>
            <person name="Submissions S."/>
        </authorList>
    </citation>
    <scope>NUCLEOTIDE SEQUENCE [LARGE SCALE GENOMIC DNA]</scope>
    <source>
        <strain evidence="2">N3/975</strain>
    </source>
</reference>
<evidence type="ECO:0000313" key="1">
    <source>
        <dbReference type="EMBL" id="SMF90492.1"/>
    </source>
</evidence>
<evidence type="ECO:0000313" key="2">
    <source>
        <dbReference type="Proteomes" id="UP000192940"/>
    </source>
</evidence>
<dbReference type="Proteomes" id="UP000192940">
    <property type="component" value="Chromosome I"/>
</dbReference>
<organism evidence="1 2">
    <name type="scientific">Paenibacillus uliginis N3/975</name>
    <dbReference type="NCBI Taxonomy" id="1313296"/>
    <lineage>
        <taxon>Bacteria</taxon>
        <taxon>Bacillati</taxon>
        <taxon>Bacillota</taxon>
        <taxon>Bacilli</taxon>
        <taxon>Bacillales</taxon>
        <taxon>Paenibacillaceae</taxon>
        <taxon>Paenibacillus</taxon>
    </lineage>
</organism>
<gene>
    <name evidence="1" type="ORF">SAMN05661091_5076</name>
</gene>
<dbReference type="RefSeq" id="WP_208915740.1">
    <property type="nucleotide sequence ID" value="NZ_LT840184.1"/>
</dbReference>
<sequence length="143" mass="16928">MAPNRKDNKQYFFTVEGETEKWYLDWLEAEINAVLDANPASNIKVSIKSKVEKNPLKYAKSLPIISKVEVTHLFDYESHEPVHVKQFLETLDLLKEANSIKGKQIKYRLGDSNLTFELWMAMHKSNFNAYTEHRFHYLRLLFY</sequence>